<accession>A0A367Y9S5</accession>
<dbReference type="Proteomes" id="UP000253472">
    <property type="component" value="Unassembled WGS sequence"/>
</dbReference>
<evidence type="ECO:0000256" key="10">
    <source>
        <dbReference type="ARBA" id="ARBA00072917"/>
    </source>
</evidence>
<dbReference type="SUPFAM" id="SSF48163">
    <property type="entry name" value="An anticodon-binding domain of class I aminoacyl-tRNA synthetases"/>
    <property type="match status" value="1"/>
</dbReference>
<dbReference type="PANTHER" id="PTHR43311">
    <property type="entry name" value="GLUTAMATE--TRNA LIGASE"/>
    <property type="match status" value="1"/>
</dbReference>
<feature type="region of interest" description="Disordered" evidence="12">
    <location>
        <begin position="25"/>
        <end position="51"/>
    </location>
</feature>
<evidence type="ECO:0000256" key="9">
    <source>
        <dbReference type="ARBA" id="ARBA00030865"/>
    </source>
</evidence>
<dbReference type="NCBIfam" id="TIGR00464">
    <property type="entry name" value="gltX_bact"/>
    <property type="match status" value="1"/>
</dbReference>
<dbReference type="GO" id="GO:0004818">
    <property type="term" value="F:glutamate-tRNA ligase activity"/>
    <property type="evidence" value="ECO:0007669"/>
    <property type="project" value="UniProtKB-EC"/>
</dbReference>
<dbReference type="InterPro" id="IPR004527">
    <property type="entry name" value="Glu-tRNA-ligase_bac/mito"/>
</dbReference>
<feature type="domain" description="Aminoacyl-tRNA synthetase class I anticodon-binding" evidence="14">
    <location>
        <begin position="390"/>
        <end position="512"/>
    </location>
</feature>
<evidence type="ECO:0000256" key="5">
    <source>
        <dbReference type="ARBA" id="ARBA00022741"/>
    </source>
</evidence>
<dbReference type="GO" id="GO:0005739">
    <property type="term" value="C:mitochondrion"/>
    <property type="evidence" value="ECO:0007669"/>
    <property type="project" value="UniProtKB-SubCell"/>
</dbReference>
<dbReference type="Gene3D" id="3.40.50.620">
    <property type="entry name" value="HUPs"/>
    <property type="match status" value="1"/>
</dbReference>
<evidence type="ECO:0000256" key="3">
    <source>
        <dbReference type="ARBA" id="ARBA00012835"/>
    </source>
</evidence>
<dbReference type="InterPro" id="IPR045462">
    <property type="entry name" value="aa-tRNA-synth_I_cd-bd"/>
</dbReference>
<keyword evidence="16" id="KW-1185">Reference proteome</keyword>
<dbReference type="InterPro" id="IPR020058">
    <property type="entry name" value="Glu/Gln-tRNA-synth_Ib_cat-dom"/>
</dbReference>
<dbReference type="EMBL" id="QLNQ01000025">
    <property type="protein sequence ID" value="RCK62633.1"/>
    <property type="molecule type" value="Genomic_DNA"/>
</dbReference>
<evidence type="ECO:0000256" key="2">
    <source>
        <dbReference type="ARBA" id="ARBA00007894"/>
    </source>
</evidence>
<dbReference type="GO" id="GO:0005524">
    <property type="term" value="F:ATP binding"/>
    <property type="evidence" value="ECO:0007669"/>
    <property type="project" value="UniProtKB-KW"/>
</dbReference>
<dbReference type="InterPro" id="IPR020751">
    <property type="entry name" value="aa-tRNA-synth_I_codon-bd_sub2"/>
</dbReference>
<evidence type="ECO:0000313" key="16">
    <source>
        <dbReference type="Proteomes" id="UP000253472"/>
    </source>
</evidence>
<evidence type="ECO:0000256" key="8">
    <source>
        <dbReference type="ARBA" id="ARBA00023146"/>
    </source>
</evidence>
<dbReference type="Pfam" id="PF19269">
    <property type="entry name" value="Anticodon_2"/>
    <property type="match status" value="1"/>
</dbReference>
<evidence type="ECO:0000259" key="14">
    <source>
        <dbReference type="Pfam" id="PF19269"/>
    </source>
</evidence>
<gene>
    <name evidence="15" type="primary">MSE1_1</name>
    <name evidence="15" type="ORF">Cantr_09069</name>
</gene>
<dbReference type="InterPro" id="IPR000924">
    <property type="entry name" value="Glu/Gln-tRNA-synth"/>
</dbReference>
<comment type="subcellular location">
    <subcellularLocation>
        <location evidence="1">Mitochondrion</location>
    </subcellularLocation>
</comment>
<keyword evidence="5 11" id="KW-0547">Nucleotide-binding</keyword>
<evidence type="ECO:0000313" key="15">
    <source>
        <dbReference type="EMBL" id="RCK62633.1"/>
    </source>
</evidence>
<dbReference type="AlphaFoldDB" id="A0A367Y9S5"/>
<evidence type="ECO:0000256" key="11">
    <source>
        <dbReference type="RuleBase" id="RU363037"/>
    </source>
</evidence>
<feature type="domain" description="Glutamyl/glutaminyl-tRNA synthetase class Ib catalytic" evidence="13">
    <location>
        <begin position="47"/>
        <end position="366"/>
    </location>
</feature>
<dbReference type="PRINTS" id="PR00987">
    <property type="entry name" value="TRNASYNTHGLU"/>
</dbReference>
<comment type="similarity">
    <text evidence="2">Belongs to the class-I aminoacyl-tRNA synthetase family. Glutamate--tRNA ligase type 1 subfamily.</text>
</comment>
<dbReference type="GO" id="GO:0006424">
    <property type="term" value="P:glutamyl-tRNA aminoacylation"/>
    <property type="evidence" value="ECO:0007669"/>
    <property type="project" value="InterPro"/>
</dbReference>
<keyword evidence="6 11" id="KW-0067">ATP-binding</keyword>
<evidence type="ECO:0000256" key="12">
    <source>
        <dbReference type="SAM" id="MobiDB-lite"/>
    </source>
</evidence>
<dbReference type="CDD" id="cd00808">
    <property type="entry name" value="GluRS_core"/>
    <property type="match status" value="1"/>
</dbReference>
<dbReference type="Pfam" id="PF00749">
    <property type="entry name" value="tRNA-synt_1c"/>
    <property type="match status" value="1"/>
</dbReference>
<dbReference type="PANTHER" id="PTHR43311:SF2">
    <property type="entry name" value="GLUTAMATE--TRNA LIGASE, MITOCHONDRIAL-RELATED"/>
    <property type="match status" value="1"/>
</dbReference>
<dbReference type="EC" id="6.1.1.17" evidence="3"/>
<dbReference type="GO" id="GO:0000049">
    <property type="term" value="F:tRNA binding"/>
    <property type="evidence" value="ECO:0007669"/>
    <property type="project" value="InterPro"/>
</dbReference>
<dbReference type="STRING" id="5486.A0A367Y9S5"/>
<keyword evidence="4 11" id="KW-0436">Ligase</keyword>
<dbReference type="InterPro" id="IPR014729">
    <property type="entry name" value="Rossmann-like_a/b/a_fold"/>
</dbReference>
<evidence type="ECO:0000256" key="7">
    <source>
        <dbReference type="ARBA" id="ARBA00022917"/>
    </source>
</evidence>
<proteinExistence type="inferred from homology"/>
<reference evidence="15 16" key="1">
    <citation type="submission" date="2018-06" db="EMBL/GenBank/DDBJ databases">
        <title>Whole genome sequencing of Candida tropicalis (genome annotated by CSBL at Korea University).</title>
        <authorList>
            <person name="Ahn J."/>
        </authorList>
    </citation>
    <scope>NUCLEOTIDE SEQUENCE [LARGE SCALE GENOMIC DNA]</scope>
    <source>
        <strain evidence="15 16">ATCC 20962</strain>
    </source>
</reference>
<keyword evidence="8 11" id="KW-0030">Aminoacyl-tRNA synthetase</keyword>
<comment type="caution">
    <text evidence="15">The sequence shown here is derived from an EMBL/GenBank/DDBJ whole genome shotgun (WGS) entry which is preliminary data.</text>
</comment>
<dbReference type="SUPFAM" id="SSF52374">
    <property type="entry name" value="Nucleotidylyl transferase"/>
    <property type="match status" value="1"/>
</dbReference>
<evidence type="ECO:0000256" key="1">
    <source>
        <dbReference type="ARBA" id="ARBA00004173"/>
    </source>
</evidence>
<keyword evidence="7 11" id="KW-0648">Protein biosynthesis</keyword>
<sequence length="515" mass="59366">MKQLIPLVRKYSKAASLLNTSLAELSNTKSTPKPKSHKSNQPTTPARTRFAPSPTGFLHLGSLRTALYNYLLAKSTGGSFILRIEDTDRTRLIPGAEDNIHDTLKWCGLQVDEGTREGGEFGPYRQSDRKEIYAKYAQQLLDSGLAYKCYCTKSRLMELRESAKKLKPPTNVTYDRKCVGAMDQHGEWPFVVRFKSPDTYPPFKDLLHGELSLQPQYNERDRRYDDFVIMKNDGMPTYHFANVVDDHLMRITHVVRGEEWLPSTPKHIALYRAFGWKPPQFIHIPLLTSLEDKKLSKRSHALNILRLKEEGVLPEALVNFVALFGWAPVRESGEKFNEVMSLDEIVKKFSLDQLTKGNAKVSELKLYHFNKLHLTKKLEDPKELKKIVEEYYPHFHTFSKQSKEYLYKLLKYIGPNITTINDIESDHMYLFQEVDYSTVKVPNDQTRYVIEYALANGFEETMEKLTQEGIPKKNIFMSVRFALSGGTSGLSIPHFIDLMGEQEFRRRLTKALEVL</sequence>
<dbReference type="InterPro" id="IPR008925">
    <property type="entry name" value="aa_tRNA-synth_I_cd-bd_sf"/>
</dbReference>
<dbReference type="Gene3D" id="1.10.10.350">
    <property type="match status" value="1"/>
</dbReference>
<evidence type="ECO:0000256" key="4">
    <source>
        <dbReference type="ARBA" id="ARBA00022598"/>
    </source>
</evidence>
<protein>
    <recommendedName>
        <fullName evidence="10">Glutamate--tRNA ligase, mitochondrial</fullName>
        <ecNumber evidence="3">6.1.1.17</ecNumber>
    </recommendedName>
    <alternativeName>
        <fullName evidence="9">Glutamyl-tRNA synthetase</fullName>
    </alternativeName>
</protein>
<dbReference type="OrthoDB" id="428822at2759"/>
<organism evidence="15 16">
    <name type="scientific">Candida viswanathii</name>
    <dbReference type="NCBI Taxonomy" id="5486"/>
    <lineage>
        <taxon>Eukaryota</taxon>
        <taxon>Fungi</taxon>
        <taxon>Dikarya</taxon>
        <taxon>Ascomycota</taxon>
        <taxon>Saccharomycotina</taxon>
        <taxon>Pichiomycetes</taxon>
        <taxon>Debaryomycetaceae</taxon>
        <taxon>Candida/Lodderomyces clade</taxon>
        <taxon>Candida</taxon>
    </lineage>
</organism>
<dbReference type="InterPro" id="IPR033910">
    <property type="entry name" value="GluRS_core"/>
</dbReference>
<dbReference type="FunFam" id="3.40.50.620:FF:000045">
    <property type="entry name" value="Glutamate--tRNA ligase, mitochondrial"/>
    <property type="match status" value="1"/>
</dbReference>
<evidence type="ECO:0000259" key="13">
    <source>
        <dbReference type="Pfam" id="PF00749"/>
    </source>
</evidence>
<evidence type="ECO:0000256" key="6">
    <source>
        <dbReference type="ARBA" id="ARBA00022840"/>
    </source>
</evidence>
<name>A0A367Y9S5_9ASCO</name>
<dbReference type="GO" id="GO:0008270">
    <property type="term" value="F:zinc ion binding"/>
    <property type="evidence" value="ECO:0007669"/>
    <property type="project" value="InterPro"/>
</dbReference>
<dbReference type="HAMAP" id="MF_00022">
    <property type="entry name" value="Glu_tRNA_synth_type1"/>
    <property type="match status" value="1"/>
</dbReference>
<dbReference type="InterPro" id="IPR049940">
    <property type="entry name" value="GluQ/Sye"/>
</dbReference>